<feature type="chain" id="PRO_5046945561" evidence="1">
    <location>
        <begin position="24"/>
        <end position="347"/>
    </location>
</feature>
<keyword evidence="3" id="KW-1185">Reference proteome</keyword>
<keyword evidence="1" id="KW-0732">Signal</keyword>
<accession>A0ABU7TPR2</accession>
<dbReference type="Proteomes" id="UP001355206">
    <property type="component" value="Unassembled WGS sequence"/>
</dbReference>
<reference evidence="2 3" key="1">
    <citation type="journal article" date="2012" name="Genet. Mol. Biol.">
        <title>Analysis of 16S rRNA and mxaF genes revealing insights into Methylobacterium niche-specific plant association.</title>
        <authorList>
            <person name="Dourado M.N."/>
            <person name="Andreote F.D."/>
            <person name="Dini-Andreote F."/>
            <person name="Conti R."/>
            <person name="Araujo J.M."/>
            <person name="Araujo W.L."/>
        </authorList>
    </citation>
    <scope>NUCLEOTIDE SEQUENCE [LARGE SCALE GENOMIC DNA]</scope>
    <source>
        <strain evidence="2 3">TC3-10</strain>
    </source>
</reference>
<feature type="signal peptide" evidence="1">
    <location>
        <begin position="1"/>
        <end position="23"/>
    </location>
</feature>
<sequence length="347" mass="36101">MRIRPGTALLASLTLGLPTTAVAEAPGQPPTVAPSTDRASAPVSWPPNFSRNVQGTGVPGLDGGHIFLWNRPQGFDPVSTLRVDRHVPEGSGEATHTYKALWALGSTGPHNAGYEWTITGELHNRALASTGAQNVAVNGTIFKESNGLGPVGPSWAGNFNCVDMTDEADPVASCIGAEIDVSAQSPTTDRNRQRVGLQISTGGVPGAHTGYGILMGNLTGSITDRAISFQGEGTYGIGIDAAAARFTGVPMLLAAGQAIGLDGDREGGFSRSLGFDGRDLVYGTGAGPVVRVSDSGQIDAASVRESLPRPPASSRAPCSPGEHAWDEAYEYRCVAPDRWKRAALSDW</sequence>
<comment type="caution">
    <text evidence="2">The sequence shown here is derived from an EMBL/GenBank/DDBJ whole genome shotgun (WGS) entry which is preliminary data.</text>
</comment>
<organism evidence="2 3">
    <name type="scientific">Methylobacterium oryzae</name>
    <dbReference type="NCBI Taxonomy" id="334852"/>
    <lineage>
        <taxon>Bacteria</taxon>
        <taxon>Pseudomonadati</taxon>
        <taxon>Pseudomonadota</taxon>
        <taxon>Alphaproteobacteria</taxon>
        <taxon>Hyphomicrobiales</taxon>
        <taxon>Methylobacteriaceae</taxon>
        <taxon>Methylobacterium</taxon>
    </lineage>
</organism>
<proteinExistence type="predicted"/>
<protein>
    <submittedName>
        <fullName evidence="2">Uncharacterized protein</fullName>
    </submittedName>
</protein>
<dbReference type="RefSeq" id="WP_331302150.1">
    <property type="nucleotide sequence ID" value="NZ_MLCA01000006.1"/>
</dbReference>
<evidence type="ECO:0000256" key="1">
    <source>
        <dbReference type="SAM" id="SignalP"/>
    </source>
</evidence>
<evidence type="ECO:0000313" key="3">
    <source>
        <dbReference type="Proteomes" id="UP001355206"/>
    </source>
</evidence>
<name>A0ABU7TPR2_9HYPH</name>
<dbReference type="EMBL" id="MLCA01000006">
    <property type="protein sequence ID" value="MEE7491464.1"/>
    <property type="molecule type" value="Genomic_DNA"/>
</dbReference>
<evidence type="ECO:0000313" key="2">
    <source>
        <dbReference type="EMBL" id="MEE7491464.1"/>
    </source>
</evidence>
<gene>
    <name evidence="2" type="ORF">MOTC310_13690</name>
</gene>